<dbReference type="AlphaFoldDB" id="A0AAV0W2P6"/>
<evidence type="ECO:0000313" key="1">
    <source>
        <dbReference type="EMBL" id="CAI6350093.1"/>
    </source>
</evidence>
<comment type="caution">
    <text evidence="1">The sequence shown here is derived from an EMBL/GenBank/DDBJ whole genome shotgun (WGS) entry which is preliminary data.</text>
</comment>
<sequence length="98" mass="11442">MKNEIQRWACTNKKCNEFLKFNTHGVEIENNLEHNNHVADEKRSLVRQKLSNSVKRKAVEQLCERPSKIIHSEITPGDLNILDTKDINLFPRVYSLLV</sequence>
<name>A0AAV0W2P6_9HEMI</name>
<reference evidence="1 2" key="1">
    <citation type="submission" date="2023-01" db="EMBL/GenBank/DDBJ databases">
        <authorList>
            <person name="Whitehead M."/>
        </authorList>
    </citation>
    <scope>NUCLEOTIDE SEQUENCE [LARGE SCALE GENOMIC DNA]</scope>
</reference>
<gene>
    <name evidence="1" type="ORF">MEUPH1_LOCUS6589</name>
</gene>
<dbReference type="Proteomes" id="UP001160148">
    <property type="component" value="Unassembled WGS sequence"/>
</dbReference>
<evidence type="ECO:0008006" key="3">
    <source>
        <dbReference type="Google" id="ProtNLM"/>
    </source>
</evidence>
<accession>A0AAV0W2P6</accession>
<protein>
    <recommendedName>
        <fullName evidence="3">FLYWCH-type domain-containing protein</fullName>
    </recommendedName>
</protein>
<dbReference type="EMBL" id="CARXXK010000001">
    <property type="protein sequence ID" value="CAI6350093.1"/>
    <property type="molecule type" value="Genomic_DNA"/>
</dbReference>
<evidence type="ECO:0000313" key="2">
    <source>
        <dbReference type="Proteomes" id="UP001160148"/>
    </source>
</evidence>
<keyword evidence="2" id="KW-1185">Reference proteome</keyword>
<proteinExistence type="predicted"/>
<organism evidence="1 2">
    <name type="scientific">Macrosiphum euphorbiae</name>
    <name type="common">potato aphid</name>
    <dbReference type="NCBI Taxonomy" id="13131"/>
    <lineage>
        <taxon>Eukaryota</taxon>
        <taxon>Metazoa</taxon>
        <taxon>Ecdysozoa</taxon>
        <taxon>Arthropoda</taxon>
        <taxon>Hexapoda</taxon>
        <taxon>Insecta</taxon>
        <taxon>Pterygota</taxon>
        <taxon>Neoptera</taxon>
        <taxon>Paraneoptera</taxon>
        <taxon>Hemiptera</taxon>
        <taxon>Sternorrhyncha</taxon>
        <taxon>Aphidomorpha</taxon>
        <taxon>Aphidoidea</taxon>
        <taxon>Aphididae</taxon>
        <taxon>Macrosiphini</taxon>
        <taxon>Macrosiphum</taxon>
    </lineage>
</organism>